<reference evidence="1 2" key="1">
    <citation type="submission" date="2019-05" db="EMBL/GenBank/DDBJ databases">
        <authorList>
            <person name="Farhan Ul Haque M."/>
        </authorList>
    </citation>
    <scope>NUCLEOTIDE SEQUENCE [LARGE SCALE GENOMIC DNA]</scope>
    <source>
        <strain evidence="1">2</strain>
    </source>
</reference>
<protein>
    <recommendedName>
        <fullName evidence="3">Transposase</fullName>
    </recommendedName>
</protein>
<proteinExistence type="predicted"/>
<evidence type="ECO:0000313" key="1">
    <source>
        <dbReference type="EMBL" id="VTZ50106.1"/>
    </source>
</evidence>
<dbReference type="Proteomes" id="UP000485880">
    <property type="component" value="Unassembled WGS sequence"/>
</dbReference>
<evidence type="ECO:0000313" key="2">
    <source>
        <dbReference type="Proteomes" id="UP000485880"/>
    </source>
</evidence>
<comment type="caution">
    <text evidence="1">The sequence shown here is derived from an EMBL/GenBank/DDBJ whole genome shotgun (WGS) entry which is preliminary data.</text>
</comment>
<dbReference type="AlphaFoldDB" id="A0A8B6M5Q3"/>
<sequence length="29" mass="3533">MLTTGCKFQHYDKIADNIFYSLYQYNKLN</sequence>
<keyword evidence="2" id="KW-1185">Reference proteome</keyword>
<dbReference type="EMBL" id="CABFMQ020000076">
    <property type="protein sequence ID" value="VTZ50106.1"/>
    <property type="molecule type" value="Genomic_DNA"/>
</dbReference>
<name>A0A8B6M5Q3_METTU</name>
<accession>A0A8B6M5Q3</accession>
<gene>
    <name evidence="1" type="ORF">MPC4_20316</name>
</gene>
<evidence type="ECO:0008006" key="3">
    <source>
        <dbReference type="Google" id="ProtNLM"/>
    </source>
</evidence>
<organism evidence="1 2">
    <name type="scientific">Methylocella tundrae</name>
    <dbReference type="NCBI Taxonomy" id="227605"/>
    <lineage>
        <taxon>Bacteria</taxon>
        <taxon>Pseudomonadati</taxon>
        <taxon>Pseudomonadota</taxon>
        <taxon>Alphaproteobacteria</taxon>
        <taxon>Hyphomicrobiales</taxon>
        <taxon>Beijerinckiaceae</taxon>
        <taxon>Methylocella</taxon>
    </lineage>
</organism>